<evidence type="ECO:0000313" key="3">
    <source>
        <dbReference type="Proteomes" id="UP001149140"/>
    </source>
</evidence>
<feature type="transmembrane region" description="Helical" evidence="1">
    <location>
        <begin position="122"/>
        <end position="142"/>
    </location>
</feature>
<gene>
    <name evidence="2" type="ORF">OM076_41790</name>
</gene>
<accession>A0A9X3N8N5</accession>
<feature type="transmembrane region" description="Helical" evidence="1">
    <location>
        <begin position="51"/>
        <end position="71"/>
    </location>
</feature>
<keyword evidence="3" id="KW-1185">Reference proteome</keyword>
<feature type="transmembrane region" description="Helical" evidence="1">
    <location>
        <begin position="92"/>
        <end position="116"/>
    </location>
</feature>
<evidence type="ECO:0000313" key="2">
    <source>
        <dbReference type="EMBL" id="MDA0166868.1"/>
    </source>
</evidence>
<dbReference type="RefSeq" id="WP_270046121.1">
    <property type="nucleotide sequence ID" value="NZ_JAPDOD010000079.1"/>
</dbReference>
<keyword evidence="1" id="KW-0472">Membrane</keyword>
<dbReference type="InterPro" id="IPR046291">
    <property type="entry name" value="DUF6328"/>
</dbReference>
<comment type="caution">
    <text evidence="2">The sequence shown here is derived from an EMBL/GenBank/DDBJ whole genome shotgun (WGS) entry which is preliminary data.</text>
</comment>
<dbReference type="AlphaFoldDB" id="A0A9X3N8N5"/>
<name>A0A9X3N8N5_9ACTN</name>
<keyword evidence="1" id="KW-1133">Transmembrane helix</keyword>
<organism evidence="2 3">
    <name type="scientific">Solirubrobacter ginsenosidimutans</name>
    <dbReference type="NCBI Taxonomy" id="490573"/>
    <lineage>
        <taxon>Bacteria</taxon>
        <taxon>Bacillati</taxon>
        <taxon>Actinomycetota</taxon>
        <taxon>Thermoleophilia</taxon>
        <taxon>Solirubrobacterales</taxon>
        <taxon>Solirubrobacteraceae</taxon>
        <taxon>Solirubrobacter</taxon>
    </lineage>
</organism>
<dbReference type="Pfam" id="PF19853">
    <property type="entry name" value="DUF6328"/>
    <property type="match status" value="1"/>
</dbReference>
<feature type="transmembrane region" description="Helical" evidence="1">
    <location>
        <begin position="20"/>
        <end position="39"/>
    </location>
</feature>
<dbReference type="Proteomes" id="UP001149140">
    <property type="component" value="Unassembled WGS sequence"/>
</dbReference>
<sequence>MNEEDKRDRQMLELLNELRVALPGVQILFAFLLTVPFAQGFQHVTSTQRTLYYLTLLATAVSAICLIAPSATHRLRFHQSDRSFVIESANTYLIAGLAFLGIAIVLAIALITDFLYDHWITWAAPLAIALVLGGFWFVRPLLRRT</sequence>
<evidence type="ECO:0000256" key="1">
    <source>
        <dbReference type="SAM" id="Phobius"/>
    </source>
</evidence>
<dbReference type="EMBL" id="JAPDOD010000079">
    <property type="protein sequence ID" value="MDA0166868.1"/>
    <property type="molecule type" value="Genomic_DNA"/>
</dbReference>
<protein>
    <submittedName>
        <fullName evidence="2">DUF6328 family protein</fullName>
    </submittedName>
</protein>
<keyword evidence="1" id="KW-0812">Transmembrane</keyword>
<reference evidence="2" key="1">
    <citation type="submission" date="2022-10" db="EMBL/GenBank/DDBJ databases">
        <title>The WGS of Solirubrobacter ginsenosidimutans DSM 21036.</title>
        <authorList>
            <person name="Jiang Z."/>
        </authorList>
    </citation>
    <scope>NUCLEOTIDE SEQUENCE</scope>
    <source>
        <strain evidence="2">DSM 21036</strain>
    </source>
</reference>
<proteinExistence type="predicted"/>